<keyword evidence="4 9" id="KW-0812">Transmembrane</keyword>
<evidence type="ECO:0000313" key="11">
    <source>
        <dbReference type="Proteomes" id="UP001153712"/>
    </source>
</evidence>
<dbReference type="EC" id="2.4.1.-" evidence="9"/>
<proteinExistence type="inferred from homology"/>
<protein>
    <recommendedName>
        <fullName evidence="9">Hexosyltransferase</fullName>
        <ecNumber evidence="9">2.4.1.-</ecNumber>
    </recommendedName>
</protein>
<comment type="similarity">
    <text evidence="2 9">Belongs to the chondroitin N-acetylgalactosaminyltransferase family.</text>
</comment>
<dbReference type="Gene3D" id="3.90.550.50">
    <property type="match status" value="1"/>
</dbReference>
<evidence type="ECO:0000313" key="10">
    <source>
        <dbReference type="EMBL" id="CAG9861192.1"/>
    </source>
</evidence>
<accession>A0A9N9TVA2</accession>
<dbReference type="Proteomes" id="UP001153712">
    <property type="component" value="Chromosome 4"/>
</dbReference>
<comment type="subcellular location">
    <subcellularLocation>
        <location evidence="1 9">Golgi apparatus</location>
        <location evidence="1 9">Golgi stack membrane</location>
        <topology evidence="1 9">Single-pass type II membrane protein</topology>
    </subcellularLocation>
</comment>
<keyword evidence="3 9" id="KW-0808">Transferase</keyword>
<dbReference type="Pfam" id="PF05679">
    <property type="entry name" value="CHGN"/>
    <property type="match status" value="1"/>
</dbReference>
<evidence type="ECO:0000256" key="5">
    <source>
        <dbReference type="ARBA" id="ARBA00022968"/>
    </source>
</evidence>
<evidence type="ECO:0000256" key="2">
    <source>
        <dbReference type="ARBA" id="ARBA00009239"/>
    </source>
</evidence>
<dbReference type="PANTHER" id="PTHR12369:SF13">
    <property type="entry name" value="HEXOSYLTRANSFERASE"/>
    <property type="match status" value="1"/>
</dbReference>
<evidence type="ECO:0000256" key="3">
    <source>
        <dbReference type="ARBA" id="ARBA00022679"/>
    </source>
</evidence>
<keyword evidence="6 9" id="KW-1133">Transmembrane helix</keyword>
<evidence type="ECO:0000256" key="1">
    <source>
        <dbReference type="ARBA" id="ARBA00004447"/>
    </source>
</evidence>
<gene>
    <name evidence="10" type="ORF">PHYEVI_LOCUS7535</name>
</gene>
<keyword evidence="11" id="KW-1185">Reference proteome</keyword>
<dbReference type="EMBL" id="OU900097">
    <property type="protein sequence ID" value="CAG9861192.1"/>
    <property type="molecule type" value="Genomic_DNA"/>
</dbReference>
<keyword evidence="8 9" id="KW-0472">Membrane</keyword>
<dbReference type="PANTHER" id="PTHR12369">
    <property type="entry name" value="CHONDROITIN SYNTHASE"/>
    <property type="match status" value="1"/>
</dbReference>
<dbReference type="GO" id="GO:0047238">
    <property type="term" value="F:glucuronosyl-N-acetylgalactosaminyl-proteoglycan 4-beta-N-acetylgalactosaminyltransferase activity"/>
    <property type="evidence" value="ECO:0007669"/>
    <property type="project" value="TreeGrafter"/>
</dbReference>
<organism evidence="10 11">
    <name type="scientific">Phyllotreta striolata</name>
    <name type="common">Striped flea beetle</name>
    <name type="synonym">Crioceris striolata</name>
    <dbReference type="NCBI Taxonomy" id="444603"/>
    <lineage>
        <taxon>Eukaryota</taxon>
        <taxon>Metazoa</taxon>
        <taxon>Ecdysozoa</taxon>
        <taxon>Arthropoda</taxon>
        <taxon>Hexapoda</taxon>
        <taxon>Insecta</taxon>
        <taxon>Pterygota</taxon>
        <taxon>Neoptera</taxon>
        <taxon>Endopterygota</taxon>
        <taxon>Coleoptera</taxon>
        <taxon>Polyphaga</taxon>
        <taxon>Cucujiformia</taxon>
        <taxon>Chrysomeloidea</taxon>
        <taxon>Chrysomelidae</taxon>
        <taxon>Galerucinae</taxon>
        <taxon>Alticini</taxon>
        <taxon>Phyllotreta</taxon>
    </lineage>
</organism>
<dbReference type="OrthoDB" id="9985088at2759"/>
<evidence type="ECO:0000256" key="7">
    <source>
        <dbReference type="ARBA" id="ARBA00023034"/>
    </source>
</evidence>
<dbReference type="GO" id="GO:0032580">
    <property type="term" value="C:Golgi cisterna membrane"/>
    <property type="evidence" value="ECO:0007669"/>
    <property type="project" value="UniProtKB-SubCell"/>
</dbReference>
<keyword evidence="5 9" id="KW-0735">Signal-anchor</keyword>
<evidence type="ECO:0000256" key="9">
    <source>
        <dbReference type="RuleBase" id="RU364016"/>
    </source>
</evidence>
<feature type="transmembrane region" description="Helical" evidence="9">
    <location>
        <begin position="12"/>
        <end position="31"/>
    </location>
</feature>
<dbReference type="InterPro" id="IPR008428">
    <property type="entry name" value="Chond_GalNAc"/>
</dbReference>
<name>A0A9N9TVA2_PHYSR</name>
<evidence type="ECO:0000256" key="8">
    <source>
        <dbReference type="ARBA" id="ARBA00023136"/>
    </source>
</evidence>
<evidence type="ECO:0000256" key="4">
    <source>
        <dbReference type="ARBA" id="ARBA00022692"/>
    </source>
</evidence>
<sequence>MFKGTIRFFSENVYLFMGILIGLYFSNIFSYTEAPSSCTIKTRSIRNETEIQEIINSSVNKFAPKPLIKKPVSNPNKPKLIRPRYYSTELGIREKLFVGIFTSEEKINSQAIHINKTIGHIVDKIKFFITAQYKLKTQYNLTGLVGFTDSRHKYRPFQVIKFVADTFSQGYDYYFFANDYTFINAHRLNEIIKKISVSMDVYLGKRVKDGSYCNLDSGILISASVLKAMRNHLDWCIMNAVSEDPSENIGRCAYHSFAISCQESVQMESLPSFKIKHFELLPHLKEMTMKKEFNEAVTVYPVLKKDDFYTLNAYFLKQRLAMLQEETQDISTLLTGEEWPPGQRQGAKPATRFDLPRQYYFNATHIFFPDDFSTLKQLNKAELKEHEEIIEEIKLKTLNGNGKNLKYMELVNGYKLFDLSRGMDYTLDVKFEDLNSGKQLIKRFEVCKPLGNIEIIQVPYVTENTRVNILFPVQETEVPLATEFLTNYASLIMDRKEKTFLLVILLYQYNSESKGSKDPFAELKSFSTAAANKYKNDDVKIAWLSIRLPDLPKPLYLEDNRALNFAIVDLALKKIGLDSLTLILDVYCNISVEFLNRVRMNTIQDFQIFNPIPFRQYNPKVTQMNTLDINKFNGHFDREEYKYISFYGKDYVIARKKHQHILPLIRVDNDISNILDEDHKTIGNIFEMFIKYYDKLHCMRATEMGLKIRYHDETDWRRKNAFLGSEAELAKLMLTKKEIYEAS</sequence>
<dbReference type="AlphaFoldDB" id="A0A9N9TVA2"/>
<reference evidence="10" key="1">
    <citation type="submission" date="2022-01" db="EMBL/GenBank/DDBJ databases">
        <authorList>
            <person name="King R."/>
        </authorList>
    </citation>
    <scope>NUCLEOTIDE SEQUENCE</scope>
</reference>
<evidence type="ECO:0000256" key="6">
    <source>
        <dbReference type="ARBA" id="ARBA00022989"/>
    </source>
</evidence>
<keyword evidence="7 9" id="KW-0333">Golgi apparatus</keyword>
<dbReference type="InterPro" id="IPR051227">
    <property type="entry name" value="CS_glycosyltransferase"/>
</dbReference>